<reference evidence="1 2" key="2">
    <citation type="journal article" date="2015" name="BMC Genomics">
        <title>Analysis of three genomes within the thermophilic bacterial species Caldanaerobacter subterraneus with a focus on carbon monoxide dehydrogenase evolution and hydrolase diversity.</title>
        <authorList>
            <person name="Sant'Anna F.H."/>
            <person name="Lebedinsky A.V."/>
            <person name="Sokolova T.G."/>
            <person name="Robb F.T."/>
            <person name="Gonzalez J.M."/>
        </authorList>
    </citation>
    <scope>NUCLEOTIDE SEQUENCE [LARGE SCALE GENOMIC DNA]</scope>
    <source>
        <strain evidence="1 2">DSM 12653</strain>
    </source>
</reference>
<dbReference type="Proteomes" id="UP000010146">
    <property type="component" value="Unassembled WGS sequence"/>
</dbReference>
<name>A0A0F5PLX7_9THEO</name>
<dbReference type="RefSeq" id="WP_011026490.1">
    <property type="nucleotide sequence ID" value="NZ_ABXP02000115.1"/>
</dbReference>
<evidence type="ECO:0000313" key="1">
    <source>
        <dbReference type="EMBL" id="KKC28869.1"/>
    </source>
</evidence>
<accession>A0A0F5PLX7</accession>
<protein>
    <submittedName>
        <fullName evidence="1">Uncharacterized protein</fullName>
    </submittedName>
</protein>
<dbReference type="SUPFAM" id="SSF54285">
    <property type="entry name" value="MoaD/ThiS"/>
    <property type="match status" value="1"/>
</dbReference>
<dbReference type="AlphaFoldDB" id="A0A0F5PLX7"/>
<dbReference type="Gene3D" id="3.10.20.30">
    <property type="match status" value="1"/>
</dbReference>
<gene>
    <name evidence="1" type="ORF">CDSM653_02255</name>
</gene>
<dbReference type="InterPro" id="IPR016155">
    <property type="entry name" value="Mopterin_synth/thiamin_S_b"/>
</dbReference>
<proteinExistence type="predicted"/>
<dbReference type="Pfam" id="PF02597">
    <property type="entry name" value="ThiS"/>
    <property type="match status" value="1"/>
</dbReference>
<dbReference type="InterPro" id="IPR003749">
    <property type="entry name" value="ThiS/MoaD-like"/>
</dbReference>
<reference evidence="2" key="3">
    <citation type="submission" date="2015-02" db="EMBL/GenBank/DDBJ databases">
        <title>Genome analysis of three genomes within the thermophilic hydrogenogenic bacterial species Caldanaerobacter subterraneus.</title>
        <authorList>
            <person name="Sant'Anna F.H."/>
            <person name="Lebedinsky A."/>
            <person name="Sokolova T."/>
            <person name="Robb F.T."/>
            <person name="Gonzalez J.M."/>
        </authorList>
    </citation>
    <scope>NUCLEOTIDE SEQUENCE [LARGE SCALE GENOMIC DNA]</scope>
    <source>
        <strain evidence="2">DSM 12653</strain>
    </source>
</reference>
<organism evidence="1 2">
    <name type="scientific">Caldanaerobacter subterraneus subsp. pacificus DSM 12653</name>
    <dbReference type="NCBI Taxonomy" id="391606"/>
    <lineage>
        <taxon>Bacteria</taxon>
        <taxon>Bacillati</taxon>
        <taxon>Bacillota</taxon>
        <taxon>Clostridia</taxon>
        <taxon>Thermoanaerobacterales</taxon>
        <taxon>Thermoanaerobacteraceae</taxon>
        <taxon>Caldanaerobacter</taxon>
    </lineage>
</organism>
<dbReference type="EMBL" id="ABXP02000115">
    <property type="protein sequence ID" value="KKC28869.1"/>
    <property type="molecule type" value="Genomic_DNA"/>
</dbReference>
<sequence>MTVIFVGKDNQITIKAPKNVEKLAKELDINLESHVFIKNGEIVTPDEILQDDDVVEIISVVSGG</sequence>
<comment type="caution">
    <text evidence="1">The sequence shown here is derived from an EMBL/GenBank/DDBJ whole genome shotgun (WGS) entry which is preliminary data.</text>
</comment>
<evidence type="ECO:0000313" key="2">
    <source>
        <dbReference type="Proteomes" id="UP000010146"/>
    </source>
</evidence>
<reference evidence="1 2" key="1">
    <citation type="submission" date="2008-07" db="EMBL/GenBank/DDBJ databases">
        <authorList>
            <person name="Gonzalez J."/>
            <person name="Sokolova T."/>
            <person name="Ferriera S."/>
            <person name="Johnson J."/>
            <person name="Kravitz S."/>
            <person name="Beeson K."/>
            <person name="Sutton G."/>
            <person name="Rogers Y.-H."/>
            <person name="Friedman R."/>
            <person name="Frazier M."/>
            <person name="Venter J.C."/>
        </authorList>
    </citation>
    <scope>NUCLEOTIDE SEQUENCE [LARGE SCALE GENOMIC DNA]</scope>
    <source>
        <strain evidence="1 2">DSM 12653</strain>
    </source>
</reference>
<dbReference type="InterPro" id="IPR012675">
    <property type="entry name" value="Beta-grasp_dom_sf"/>
</dbReference>